<evidence type="ECO:0000313" key="2">
    <source>
        <dbReference type="EMBL" id="TCK46820.1"/>
    </source>
</evidence>
<comment type="caution">
    <text evidence="2">The sequence shown here is derived from an EMBL/GenBank/DDBJ whole genome shotgun (WGS) entry which is preliminary data.</text>
</comment>
<dbReference type="AlphaFoldDB" id="A0A4R1J8K8"/>
<dbReference type="Proteomes" id="UP000295565">
    <property type="component" value="Unassembled WGS sequence"/>
</dbReference>
<evidence type="ECO:0000313" key="3">
    <source>
        <dbReference type="Proteomes" id="UP000295565"/>
    </source>
</evidence>
<dbReference type="EMBL" id="SMGD01000017">
    <property type="protein sequence ID" value="TCK46820.1"/>
    <property type="molecule type" value="Genomic_DNA"/>
</dbReference>
<evidence type="ECO:0000256" key="1">
    <source>
        <dbReference type="SAM" id="MobiDB-lite"/>
    </source>
</evidence>
<dbReference type="OrthoDB" id="5588953at2"/>
<keyword evidence="3" id="KW-1185">Reference proteome</keyword>
<evidence type="ECO:0008006" key="4">
    <source>
        <dbReference type="Google" id="ProtNLM"/>
    </source>
</evidence>
<name>A0A4R1J8K8_9GAMM</name>
<sequence length="80" mass="8586">MEIQSASSSGMQMVRRADQQVSQSSQDLARVAAKQPPQPGDRSVTDAMIGLKQGEIYAKTGAKVIQTHEQMVGSLLDIQA</sequence>
<accession>A0A4R1J8K8</accession>
<reference evidence="2 3" key="1">
    <citation type="submission" date="2019-03" db="EMBL/GenBank/DDBJ databases">
        <title>Genomic Encyclopedia of Type Strains, Phase IV (KMG-IV): sequencing the most valuable type-strain genomes for metagenomic binning, comparative biology and taxonomic classification.</title>
        <authorList>
            <person name="Goeker M."/>
        </authorList>
    </citation>
    <scope>NUCLEOTIDE SEQUENCE [LARGE SCALE GENOMIC DNA]</scope>
    <source>
        <strain evidence="2 3">DSM 18577</strain>
    </source>
</reference>
<dbReference type="RefSeq" id="WP_131914143.1">
    <property type="nucleotide sequence ID" value="NZ_OU594967.1"/>
</dbReference>
<proteinExistence type="predicted"/>
<gene>
    <name evidence="2" type="ORF">EV690_3408</name>
</gene>
<feature type="compositionally biased region" description="Polar residues" evidence="1">
    <location>
        <begin position="1"/>
        <end position="11"/>
    </location>
</feature>
<protein>
    <recommendedName>
        <fullName evidence="4">Flagellar basal body rod FlgEFG protein</fullName>
    </recommendedName>
</protein>
<feature type="region of interest" description="Disordered" evidence="1">
    <location>
        <begin position="1"/>
        <end position="44"/>
    </location>
</feature>
<organism evidence="2 3">
    <name type="scientific">Celerinatantimonas diazotrophica</name>
    <dbReference type="NCBI Taxonomy" id="412034"/>
    <lineage>
        <taxon>Bacteria</taxon>
        <taxon>Pseudomonadati</taxon>
        <taxon>Pseudomonadota</taxon>
        <taxon>Gammaproteobacteria</taxon>
        <taxon>Celerinatantimonadaceae</taxon>
        <taxon>Celerinatantimonas</taxon>
    </lineage>
</organism>